<sequence>MKRIILNTIMVTIASLAILGCCPDKTDPSLYGTGKGKAYIKVFPDLSKLTPLAKNFEDIKSLIPDPSAGKTYKENKLNDAFRAISTYEERFLKALAAKKALEVAKKNKNANVTEIDKEFVNVIKYLKFVDGDENTVDSYDYVVKIFKEALEE</sequence>
<evidence type="ECO:0000313" key="2">
    <source>
        <dbReference type="Proteomes" id="UP000185502"/>
    </source>
</evidence>
<reference evidence="1" key="1">
    <citation type="submission" date="2016-02" db="EMBL/GenBank/DDBJ databases">
        <title>lpA89 plasmid of the avian spirochetosis agent Borrelia anserina Es.</title>
        <authorList>
            <person name="Elbir H."/>
            <person name="Sitlani P."/>
            <person name="Bergstroem S."/>
            <person name="Barbour A.G."/>
        </authorList>
    </citation>
    <scope>NUCLEOTIDE SEQUENCE [LARGE SCALE GENOMIC DNA]</scope>
    <source>
        <strain evidence="1">Es</strain>
        <plasmid evidence="1">lpA89</plasmid>
    </source>
</reference>
<gene>
    <name evidence="1" type="primary">alp</name>
    <name evidence="1" type="ORF">N187_A55</name>
</gene>
<organism evidence="1 2">
    <name type="scientific">Borrelia anserina Es</name>
    <dbReference type="NCBI Taxonomy" id="1365188"/>
    <lineage>
        <taxon>Bacteria</taxon>
        <taxon>Pseudomonadati</taxon>
        <taxon>Spirochaetota</taxon>
        <taxon>Spirochaetia</taxon>
        <taxon>Spirochaetales</taxon>
        <taxon>Borreliaceae</taxon>
        <taxon>Borrelia</taxon>
    </lineage>
</organism>
<protein>
    <submittedName>
        <fullName evidence="1">Alp</fullName>
    </submittedName>
</protein>
<dbReference type="PROSITE" id="PS51257">
    <property type="entry name" value="PROKAR_LIPOPROTEIN"/>
    <property type="match status" value="1"/>
</dbReference>
<dbReference type="RefSeq" id="WP_025420016.1">
    <property type="nucleotide sequence ID" value="NZ_CP014325.1"/>
</dbReference>
<proteinExistence type="predicted"/>
<accession>A0ABM6FVN5</accession>
<dbReference type="Proteomes" id="UP000185502">
    <property type="component" value="Plasmid lpA89"/>
</dbReference>
<name>A0ABM6FVN5_BORAN</name>
<keyword evidence="2" id="KW-1185">Reference proteome</keyword>
<evidence type="ECO:0000313" key="1">
    <source>
        <dbReference type="EMBL" id="APR65374.1"/>
    </source>
</evidence>
<dbReference type="EMBL" id="CP014325">
    <property type="protein sequence ID" value="APR65374.1"/>
    <property type="molecule type" value="Genomic_DNA"/>
</dbReference>
<geneLocation type="plasmid" evidence="1 2">
    <name>lpA89</name>
</geneLocation>
<keyword evidence="1" id="KW-0614">Plasmid</keyword>